<evidence type="ECO:0000313" key="3">
    <source>
        <dbReference type="Proteomes" id="UP000824200"/>
    </source>
</evidence>
<sequence>MKGMLLPCIFVLLLQLIMLLCVCFVPQMQLYWLIPLGISPLLLLFFHKKPTLPSAQKNFAVVYALALAFCSLLVSNNAIYCAKLFADTDAFVFFALYFATFAVAVTVVCVIATLLKRSGIWFALATLVAIVACLPFKTLAMAIVTFVATVLTMSFVLSSAIVCGKHLDDACKLLDKQKTHRKMLLTFCAVPYCVANVFFLLTVGLGSSDGVAVASLTSDIVSVVALFVLLFVHLRNPMDFVSLHKMKLVENNVEDVDCQAVRQQLYDRLSNKSNYSFAILLKYTLDKLLKMKVVGMEKVQETGACFVANHYEVYGPFITEAKFPRVFRPWTESMIVNKKTLTRQLKSGIEISTRKWLIKPVRRRIAPAVAYVLWRVVNCARPIAVYRNDAEKMQNMLKETVDAMTTGDSVMIFPEKPPAGQNYKNGDIDKLQTGFTEIAPLFQQKTGKQMNFYPLFIDKKHCRMIVGEKVTFNPSNQPHEEKQRIAEQLYNELKKLSEQCGY</sequence>
<evidence type="ECO:0000256" key="1">
    <source>
        <dbReference type="SAM" id="Phobius"/>
    </source>
</evidence>
<protein>
    <recommendedName>
        <fullName evidence="4">Phospholipid/glycerol acyltransferase domain-containing protein</fullName>
    </recommendedName>
</protein>
<keyword evidence="1" id="KW-0472">Membrane</keyword>
<feature type="transmembrane region" description="Helical" evidence="1">
    <location>
        <begin position="59"/>
        <end position="79"/>
    </location>
</feature>
<keyword evidence="1" id="KW-0812">Transmembrane</keyword>
<feature type="transmembrane region" description="Helical" evidence="1">
    <location>
        <begin position="184"/>
        <end position="205"/>
    </location>
</feature>
<dbReference type="AlphaFoldDB" id="A0A9D1E3Z5"/>
<comment type="caution">
    <text evidence="2">The sequence shown here is derived from an EMBL/GenBank/DDBJ whole genome shotgun (WGS) entry which is preliminary data.</text>
</comment>
<feature type="transmembrane region" description="Helical" evidence="1">
    <location>
        <begin position="211"/>
        <end position="232"/>
    </location>
</feature>
<keyword evidence="1" id="KW-1133">Transmembrane helix</keyword>
<organism evidence="2 3">
    <name type="scientific">Candidatus Fimimonas gallinarum</name>
    <dbReference type="NCBI Taxonomy" id="2840821"/>
    <lineage>
        <taxon>Bacteria</taxon>
        <taxon>Pseudomonadati</taxon>
        <taxon>Myxococcota</taxon>
        <taxon>Myxococcia</taxon>
        <taxon>Myxococcales</taxon>
        <taxon>Cystobacterineae</taxon>
        <taxon>Myxococcaceae</taxon>
        <taxon>Myxococcaceae incertae sedis</taxon>
        <taxon>Candidatus Fimimonas</taxon>
    </lineage>
</organism>
<feature type="transmembrane region" description="Helical" evidence="1">
    <location>
        <begin position="29"/>
        <end position="47"/>
    </location>
</feature>
<dbReference type="EMBL" id="DVHL01000036">
    <property type="protein sequence ID" value="HIR66073.1"/>
    <property type="molecule type" value="Genomic_DNA"/>
</dbReference>
<evidence type="ECO:0008006" key="4">
    <source>
        <dbReference type="Google" id="ProtNLM"/>
    </source>
</evidence>
<dbReference type="SUPFAM" id="SSF69593">
    <property type="entry name" value="Glycerol-3-phosphate (1)-acyltransferase"/>
    <property type="match status" value="1"/>
</dbReference>
<feature type="transmembrane region" description="Helical" evidence="1">
    <location>
        <begin position="91"/>
        <end position="112"/>
    </location>
</feature>
<name>A0A9D1E3Z5_9BACT</name>
<reference evidence="2" key="2">
    <citation type="journal article" date="2021" name="PeerJ">
        <title>Extensive microbial diversity within the chicken gut microbiome revealed by metagenomics and culture.</title>
        <authorList>
            <person name="Gilroy R."/>
            <person name="Ravi A."/>
            <person name="Getino M."/>
            <person name="Pursley I."/>
            <person name="Horton D.L."/>
            <person name="Alikhan N.F."/>
            <person name="Baker D."/>
            <person name="Gharbi K."/>
            <person name="Hall N."/>
            <person name="Watson M."/>
            <person name="Adriaenssens E.M."/>
            <person name="Foster-Nyarko E."/>
            <person name="Jarju S."/>
            <person name="Secka A."/>
            <person name="Antonio M."/>
            <person name="Oren A."/>
            <person name="Chaudhuri R.R."/>
            <person name="La Ragione R."/>
            <person name="Hildebrand F."/>
            <person name="Pallen M.J."/>
        </authorList>
    </citation>
    <scope>NUCLEOTIDE SEQUENCE</scope>
    <source>
        <strain evidence="2">CHK121-14286</strain>
    </source>
</reference>
<dbReference type="Proteomes" id="UP000824200">
    <property type="component" value="Unassembled WGS sequence"/>
</dbReference>
<reference evidence="2" key="1">
    <citation type="submission" date="2020-10" db="EMBL/GenBank/DDBJ databases">
        <authorList>
            <person name="Gilroy R."/>
        </authorList>
    </citation>
    <scope>NUCLEOTIDE SEQUENCE</scope>
    <source>
        <strain evidence="2">CHK121-14286</strain>
    </source>
</reference>
<accession>A0A9D1E3Z5</accession>
<evidence type="ECO:0000313" key="2">
    <source>
        <dbReference type="EMBL" id="HIR66073.1"/>
    </source>
</evidence>
<gene>
    <name evidence="2" type="ORF">IAC95_04270</name>
</gene>
<feature type="transmembrane region" description="Helical" evidence="1">
    <location>
        <begin position="143"/>
        <end position="163"/>
    </location>
</feature>
<feature type="transmembrane region" description="Helical" evidence="1">
    <location>
        <begin position="119"/>
        <end position="137"/>
    </location>
</feature>
<proteinExistence type="predicted"/>